<keyword evidence="6 7" id="KW-0694">RNA-binding</keyword>
<dbReference type="GO" id="GO:0001682">
    <property type="term" value="P:tRNA 5'-leader removal"/>
    <property type="evidence" value="ECO:0007669"/>
    <property type="project" value="UniProtKB-UniRule"/>
</dbReference>
<dbReference type="GO" id="GO:0042781">
    <property type="term" value="F:3'-tRNA processing endoribonuclease activity"/>
    <property type="evidence" value="ECO:0007669"/>
    <property type="project" value="TreeGrafter"/>
</dbReference>
<comment type="similarity">
    <text evidence="7">Belongs to the RnpA family.</text>
</comment>
<dbReference type="Pfam" id="PF00825">
    <property type="entry name" value="Ribonuclease_P"/>
    <property type="match status" value="1"/>
</dbReference>
<organism evidence="9 10">
    <name type="scientific">Segatella maculosa OT 289</name>
    <dbReference type="NCBI Taxonomy" id="999422"/>
    <lineage>
        <taxon>Bacteria</taxon>
        <taxon>Pseudomonadati</taxon>
        <taxon>Bacteroidota</taxon>
        <taxon>Bacteroidia</taxon>
        <taxon>Bacteroidales</taxon>
        <taxon>Prevotellaceae</taxon>
        <taxon>Segatella</taxon>
    </lineage>
</organism>
<dbReference type="GO" id="GO:0000049">
    <property type="term" value="F:tRNA binding"/>
    <property type="evidence" value="ECO:0007669"/>
    <property type="project" value="UniProtKB-UniRule"/>
</dbReference>
<evidence type="ECO:0000256" key="7">
    <source>
        <dbReference type="HAMAP-Rule" id="MF_00227"/>
    </source>
</evidence>
<evidence type="ECO:0000256" key="4">
    <source>
        <dbReference type="ARBA" id="ARBA00022759"/>
    </source>
</evidence>
<dbReference type="Gene3D" id="3.30.230.10">
    <property type="match status" value="1"/>
</dbReference>
<reference evidence="9 10" key="1">
    <citation type="submission" date="2011-12" db="EMBL/GenBank/DDBJ databases">
        <title>The Genome Sequence of Prevotella maculosa OT 289.</title>
        <authorList>
            <consortium name="The Broad Institute Genome Sequencing Platform"/>
            <person name="Earl A."/>
            <person name="Ward D."/>
            <person name="Feldgarden M."/>
            <person name="Gevers D."/>
            <person name="Izard J."/>
            <person name="Blanton J.M."/>
            <person name="Mathney J."/>
            <person name="Tanner A.C."/>
            <person name="Dewhirst F.E."/>
            <person name="Young S.K."/>
            <person name="Zeng Q."/>
            <person name="Gargeya S."/>
            <person name="Fitzgerald M."/>
            <person name="Haas B."/>
            <person name="Abouelleil A."/>
            <person name="Alvarado L."/>
            <person name="Arachchi H.M."/>
            <person name="Berlin A."/>
            <person name="Chapman S.B."/>
            <person name="Gearin G."/>
            <person name="Goldberg J."/>
            <person name="Griggs A."/>
            <person name="Gujja S."/>
            <person name="Hansen M."/>
            <person name="Heiman D."/>
            <person name="Howarth C."/>
            <person name="Larimer J."/>
            <person name="Lui A."/>
            <person name="MacDonald P.J.P."/>
            <person name="McCowen C."/>
            <person name="Montmayeur A."/>
            <person name="Murphy C."/>
            <person name="Neiman D."/>
            <person name="Pearson M."/>
            <person name="Priest M."/>
            <person name="Roberts A."/>
            <person name="Saif S."/>
            <person name="Shea T."/>
            <person name="Sisk P."/>
            <person name="Stolte C."/>
            <person name="Sykes S."/>
            <person name="Wortman J."/>
            <person name="Nusbaum C."/>
            <person name="Birren B."/>
        </authorList>
    </citation>
    <scope>NUCLEOTIDE SEQUENCE [LARGE SCALE GENOMIC DNA]</scope>
    <source>
        <strain evidence="9 10">OT 289</strain>
    </source>
</reference>
<evidence type="ECO:0000256" key="5">
    <source>
        <dbReference type="ARBA" id="ARBA00022801"/>
    </source>
</evidence>
<name>H1HK83_9BACT</name>
<dbReference type="HAMAP" id="MF_00227">
    <property type="entry name" value="RNase_P"/>
    <property type="match status" value="1"/>
</dbReference>
<dbReference type="STRING" id="999422.HMPREF9944_00577"/>
<dbReference type="PROSITE" id="PS00648">
    <property type="entry name" value="RIBONUCLEASE_P"/>
    <property type="match status" value="1"/>
</dbReference>
<comment type="subunit">
    <text evidence="7">Consists of a catalytic RNA component (M1 or rnpB) and a protein subunit.</text>
</comment>
<dbReference type="SUPFAM" id="SSF54211">
    <property type="entry name" value="Ribosomal protein S5 domain 2-like"/>
    <property type="match status" value="1"/>
</dbReference>
<dbReference type="Proteomes" id="UP000003167">
    <property type="component" value="Unassembled WGS sequence"/>
</dbReference>
<gene>
    <name evidence="7" type="primary">rnpA</name>
    <name evidence="9" type="ORF">HMPREF9944_00577</name>
</gene>
<dbReference type="HOGENOM" id="CLU_117179_1_0_10"/>
<keyword evidence="5 7" id="KW-0378">Hydrolase</keyword>
<dbReference type="EMBL" id="AGEK01000016">
    <property type="protein sequence ID" value="EHO72984.1"/>
    <property type="molecule type" value="Genomic_DNA"/>
</dbReference>
<dbReference type="PANTHER" id="PTHR33992:SF1">
    <property type="entry name" value="RIBONUCLEASE P PROTEIN COMPONENT"/>
    <property type="match status" value="1"/>
</dbReference>
<protein>
    <recommendedName>
        <fullName evidence="7 8">Ribonuclease P protein component</fullName>
        <shortName evidence="7">RNase P protein</shortName>
        <shortName evidence="7">RNaseP protein</shortName>
        <ecNumber evidence="7 8">3.1.26.5</ecNumber>
    </recommendedName>
    <alternativeName>
        <fullName evidence="7">Protein C5</fullName>
    </alternativeName>
</protein>
<keyword evidence="2 7" id="KW-0819">tRNA processing</keyword>
<keyword evidence="10" id="KW-1185">Reference proteome</keyword>
<dbReference type="EC" id="3.1.26.5" evidence="7 8"/>
<comment type="catalytic activity">
    <reaction evidence="7">
        <text>Endonucleolytic cleavage of RNA, removing 5'-extranucleotides from tRNA precursor.</text>
        <dbReference type="EC" id="3.1.26.5"/>
    </reaction>
</comment>
<evidence type="ECO:0000256" key="1">
    <source>
        <dbReference type="ARBA" id="ARBA00002663"/>
    </source>
</evidence>
<evidence type="ECO:0000313" key="10">
    <source>
        <dbReference type="Proteomes" id="UP000003167"/>
    </source>
</evidence>
<dbReference type="GO" id="GO:0030677">
    <property type="term" value="C:ribonuclease P complex"/>
    <property type="evidence" value="ECO:0007669"/>
    <property type="project" value="TreeGrafter"/>
</dbReference>
<proteinExistence type="inferred from homology"/>
<keyword evidence="4 7" id="KW-0255">Endonuclease</keyword>
<dbReference type="InterPro" id="IPR014721">
    <property type="entry name" value="Ribsml_uS5_D2-typ_fold_subgr"/>
</dbReference>
<dbReference type="PATRIC" id="fig|999422.3.peg.584"/>
<dbReference type="NCBIfam" id="TIGR00188">
    <property type="entry name" value="rnpA"/>
    <property type="match status" value="1"/>
</dbReference>
<dbReference type="PANTHER" id="PTHR33992">
    <property type="entry name" value="RIBONUCLEASE P PROTEIN COMPONENT"/>
    <property type="match status" value="1"/>
</dbReference>
<evidence type="ECO:0000256" key="8">
    <source>
        <dbReference type="NCBIfam" id="TIGR00188"/>
    </source>
</evidence>
<dbReference type="InterPro" id="IPR020539">
    <property type="entry name" value="RNase_P_CS"/>
</dbReference>
<evidence type="ECO:0000313" key="9">
    <source>
        <dbReference type="EMBL" id="EHO72984.1"/>
    </source>
</evidence>
<dbReference type="AlphaFoldDB" id="H1HK83"/>
<evidence type="ECO:0000256" key="2">
    <source>
        <dbReference type="ARBA" id="ARBA00022694"/>
    </source>
</evidence>
<evidence type="ECO:0000256" key="6">
    <source>
        <dbReference type="ARBA" id="ARBA00022884"/>
    </source>
</evidence>
<comment type="function">
    <text evidence="1 7">RNaseP catalyzes the removal of the 5'-leader sequence from pre-tRNA to produce the mature 5'-terminus. It can also cleave other RNA substrates such as 4.5S RNA. The protein component plays an auxiliary but essential role in vivo by binding to the 5'-leader sequence and broadening the substrate specificity of the ribozyme.</text>
</comment>
<comment type="caution">
    <text evidence="9">The sequence shown here is derived from an EMBL/GenBank/DDBJ whole genome shotgun (WGS) entry which is preliminary data.</text>
</comment>
<evidence type="ECO:0000256" key="3">
    <source>
        <dbReference type="ARBA" id="ARBA00022722"/>
    </source>
</evidence>
<sequence>MVTIHSERLPKEERVSSKKTIDRLFNGGKSHSMSAFPLRVVYMLMTEDGPQRLPKTQLLVSVPKKCFKQAVKRNRVKRQIREAYRRNRQFVADKMEDGKSMVMAFIWLDDKLQSSEIVTRKVVNLLQRIGEKL</sequence>
<dbReference type="GO" id="GO:0004526">
    <property type="term" value="F:ribonuclease P activity"/>
    <property type="evidence" value="ECO:0007669"/>
    <property type="project" value="UniProtKB-UniRule"/>
</dbReference>
<accession>H1HK83</accession>
<keyword evidence="3 7" id="KW-0540">Nuclease</keyword>
<dbReference type="InterPro" id="IPR020568">
    <property type="entry name" value="Ribosomal_Su5_D2-typ_SF"/>
</dbReference>
<dbReference type="OrthoDB" id="1524972at2"/>
<dbReference type="RefSeq" id="WP_008564316.1">
    <property type="nucleotide sequence ID" value="NZ_JH594501.1"/>
</dbReference>
<dbReference type="InterPro" id="IPR000100">
    <property type="entry name" value="RNase_P"/>
</dbReference>